<evidence type="ECO:0000256" key="2">
    <source>
        <dbReference type="ARBA" id="ARBA00023125"/>
    </source>
</evidence>
<dbReference type="PRINTS" id="PR00778">
    <property type="entry name" value="HTHARSR"/>
</dbReference>
<proteinExistence type="predicted"/>
<dbReference type="Proteomes" id="UP001595962">
    <property type="component" value="Unassembled WGS sequence"/>
</dbReference>
<dbReference type="EMBL" id="JBHSGB010000009">
    <property type="protein sequence ID" value="MFC4655139.1"/>
    <property type="molecule type" value="Genomic_DNA"/>
</dbReference>
<dbReference type="CDD" id="cd00090">
    <property type="entry name" value="HTH_ARSR"/>
    <property type="match status" value="1"/>
</dbReference>
<keyword evidence="2" id="KW-0238">DNA-binding</keyword>
<keyword evidence="1" id="KW-0805">Transcription regulation</keyword>
<evidence type="ECO:0000256" key="3">
    <source>
        <dbReference type="ARBA" id="ARBA00023163"/>
    </source>
</evidence>
<keyword evidence="3" id="KW-0804">Transcription</keyword>
<feature type="domain" description="HTH arsR-type" evidence="4">
    <location>
        <begin position="1"/>
        <end position="84"/>
    </location>
</feature>
<evidence type="ECO:0000313" key="6">
    <source>
        <dbReference type="Proteomes" id="UP001595962"/>
    </source>
</evidence>
<dbReference type="SMART" id="SM00418">
    <property type="entry name" value="HTH_ARSR"/>
    <property type="match status" value="1"/>
</dbReference>
<dbReference type="InterPro" id="IPR036388">
    <property type="entry name" value="WH-like_DNA-bd_sf"/>
</dbReference>
<evidence type="ECO:0000256" key="1">
    <source>
        <dbReference type="ARBA" id="ARBA00023015"/>
    </source>
</evidence>
<sequence>MLKAVANERRLLILCYLLENELSVTEMNEKLGLSQSALSQHLAVLRRQKLVKTRKDAQTVYYRLHSTEAQALIGLLDSLYREPAPV</sequence>
<dbReference type="InterPro" id="IPR036390">
    <property type="entry name" value="WH_DNA-bd_sf"/>
</dbReference>
<dbReference type="Gene3D" id="1.10.10.10">
    <property type="entry name" value="Winged helix-like DNA-binding domain superfamily/Winged helix DNA-binding domain"/>
    <property type="match status" value="1"/>
</dbReference>
<comment type="caution">
    <text evidence="5">The sequence shown here is derived from an EMBL/GenBank/DDBJ whole genome shotgun (WGS) entry which is preliminary data.</text>
</comment>
<gene>
    <name evidence="5" type="ORF">ACFO3I_08955</name>
</gene>
<dbReference type="InterPro" id="IPR051081">
    <property type="entry name" value="HTH_MetalResp_TranReg"/>
</dbReference>
<protein>
    <submittedName>
        <fullName evidence="5">ArsR/SmtB family transcription factor</fullName>
    </submittedName>
</protein>
<dbReference type="InterPro" id="IPR011991">
    <property type="entry name" value="ArsR-like_HTH"/>
</dbReference>
<dbReference type="PANTHER" id="PTHR33154">
    <property type="entry name" value="TRANSCRIPTIONAL REGULATOR, ARSR FAMILY"/>
    <property type="match status" value="1"/>
</dbReference>
<name>A0ABV9JLS4_9GAMM</name>
<dbReference type="Pfam" id="PF01022">
    <property type="entry name" value="HTH_5"/>
    <property type="match status" value="1"/>
</dbReference>
<accession>A0ABV9JLS4</accession>
<evidence type="ECO:0000259" key="4">
    <source>
        <dbReference type="PROSITE" id="PS50987"/>
    </source>
</evidence>
<dbReference type="RefSeq" id="WP_377333501.1">
    <property type="nucleotide sequence ID" value="NZ_JBHSGB010000009.1"/>
</dbReference>
<reference evidence="6" key="1">
    <citation type="journal article" date="2019" name="Int. J. Syst. Evol. Microbiol.">
        <title>The Global Catalogue of Microorganisms (GCM) 10K type strain sequencing project: providing services to taxonomists for standard genome sequencing and annotation.</title>
        <authorList>
            <consortium name="The Broad Institute Genomics Platform"/>
            <consortium name="The Broad Institute Genome Sequencing Center for Infectious Disease"/>
            <person name="Wu L."/>
            <person name="Ma J."/>
        </authorList>
    </citation>
    <scope>NUCLEOTIDE SEQUENCE [LARGE SCALE GENOMIC DNA]</scope>
    <source>
        <strain evidence="6">DT28</strain>
    </source>
</reference>
<dbReference type="PANTHER" id="PTHR33154:SF28">
    <property type="entry name" value="HTH-TYPE TRANSCRIPTIONAL REGULATOR YGAV-RELATED"/>
    <property type="match status" value="1"/>
</dbReference>
<dbReference type="PROSITE" id="PS50987">
    <property type="entry name" value="HTH_ARSR_2"/>
    <property type="match status" value="1"/>
</dbReference>
<keyword evidence="6" id="KW-1185">Reference proteome</keyword>
<organism evidence="5 6">
    <name type="scientific">Rheinheimera marina</name>
    <dbReference type="NCBI Taxonomy" id="1774958"/>
    <lineage>
        <taxon>Bacteria</taxon>
        <taxon>Pseudomonadati</taxon>
        <taxon>Pseudomonadota</taxon>
        <taxon>Gammaproteobacteria</taxon>
        <taxon>Chromatiales</taxon>
        <taxon>Chromatiaceae</taxon>
        <taxon>Rheinheimera</taxon>
    </lineage>
</organism>
<dbReference type="NCBIfam" id="NF033788">
    <property type="entry name" value="HTH_metalloreg"/>
    <property type="match status" value="1"/>
</dbReference>
<evidence type="ECO:0000313" key="5">
    <source>
        <dbReference type="EMBL" id="MFC4655139.1"/>
    </source>
</evidence>
<dbReference type="SUPFAM" id="SSF46785">
    <property type="entry name" value="Winged helix' DNA-binding domain"/>
    <property type="match status" value="1"/>
</dbReference>
<dbReference type="InterPro" id="IPR001845">
    <property type="entry name" value="HTH_ArsR_DNA-bd_dom"/>
</dbReference>